<reference evidence="2" key="1">
    <citation type="submission" date="2018-07" db="EMBL/GenBank/DDBJ databases">
        <authorList>
            <consortium name="Genoscope - CEA"/>
            <person name="William W."/>
        </authorList>
    </citation>
    <scope>NUCLEOTIDE SEQUENCE</scope>
    <source>
        <strain evidence="2">IK1</strain>
    </source>
</reference>
<organism evidence="2">
    <name type="scientific">uncultured Spirochaetota bacterium</name>
    <dbReference type="NCBI Taxonomy" id="460511"/>
    <lineage>
        <taxon>Bacteria</taxon>
        <taxon>Pseudomonadati</taxon>
        <taxon>Spirochaetota</taxon>
        <taxon>environmental samples</taxon>
    </lineage>
</organism>
<evidence type="ECO:0000256" key="1">
    <source>
        <dbReference type="SAM" id="Phobius"/>
    </source>
</evidence>
<dbReference type="EMBL" id="UPXP01000008">
    <property type="protein sequence ID" value="VBB38958.1"/>
    <property type="molecule type" value="Genomic_DNA"/>
</dbReference>
<feature type="transmembrane region" description="Helical" evidence="1">
    <location>
        <begin position="60"/>
        <end position="81"/>
    </location>
</feature>
<proteinExistence type="predicted"/>
<evidence type="ECO:0000313" key="2">
    <source>
        <dbReference type="EMBL" id="VBB38958.1"/>
    </source>
</evidence>
<protein>
    <submittedName>
        <fullName evidence="2">Uncharacterized protein</fullName>
    </submittedName>
</protein>
<feature type="transmembrane region" description="Helical" evidence="1">
    <location>
        <begin position="110"/>
        <end position="133"/>
    </location>
</feature>
<dbReference type="AlphaFoldDB" id="A0A652ZT53"/>
<keyword evidence="1" id="KW-1133">Transmembrane helix</keyword>
<gene>
    <name evidence="2" type="ORF">TRIP_E160182</name>
</gene>
<keyword evidence="1" id="KW-0472">Membrane</keyword>
<name>A0A652ZT53_9SPIR</name>
<keyword evidence="1" id="KW-0812">Transmembrane</keyword>
<accession>A0A652ZT53</accession>
<sequence length="264" mass="29687">MPLFLALSPISHNPFIVFISALPLLARIPFLAPAIPVLTLVSSSLYSVFALFSRRNVDRIYYIVLGWMILLNILDVGTTWVGASFSVEGIQAIELNSFIRALFPEGSGMVGLFAMLVLKIAFPLIVLQPLYALEVEVIKKNRRFALLSRRQRRAERKVFNSYIRLHVGRWRESLFSKHGTYSAEVDDAYLDHAGSALLSEVTGGVAGVTILYIGILLNNFTVLLFPLTTGLGFIWFGITALALVLYFTLIQEKLVKRIYKKIYR</sequence>
<feature type="transmembrane region" description="Helical" evidence="1">
    <location>
        <begin position="233"/>
        <end position="250"/>
    </location>
</feature>
<feature type="transmembrane region" description="Helical" evidence="1">
    <location>
        <begin position="205"/>
        <end position="227"/>
    </location>
</feature>
<feature type="transmembrane region" description="Helical" evidence="1">
    <location>
        <begin position="31"/>
        <end position="53"/>
    </location>
</feature>